<accession>A0A238U7Z5</accession>
<dbReference type="InterPro" id="IPR046342">
    <property type="entry name" value="CBS_dom_sf"/>
</dbReference>
<dbReference type="Proteomes" id="UP000215214">
    <property type="component" value="Chromosome TJEJU"/>
</dbReference>
<evidence type="ECO:0000259" key="2">
    <source>
        <dbReference type="PROSITE" id="PS51371"/>
    </source>
</evidence>
<dbReference type="OrthoDB" id="1523762at2"/>
<dbReference type="AlphaFoldDB" id="A0A238U7Z5"/>
<name>A0A238U7Z5_9FLAO</name>
<gene>
    <name evidence="3" type="ORF">TJEJU_0748</name>
</gene>
<evidence type="ECO:0000256" key="1">
    <source>
        <dbReference type="PROSITE-ProRule" id="PRU00703"/>
    </source>
</evidence>
<keyword evidence="4" id="KW-1185">Reference proteome</keyword>
<evidence type="ECO:0000313" key="4">
    <source>
        <dbReference type="Proteomes" id="UP000215214"/>
    </source>
</evidence>
<organism evidence="3 4">
    <name type="scientific">Tenacibaculum jejuense</name>
    <dbReference type="NCBI Taxonomy" id="584609"/>
    <lineage>
        <taxon>Bacteria</taxon>
        <taxon>Pseudomonadati</taxon>
        <taxon>Bacteroidota</taxon>
        <taxon>Flavobacteriia</taxon>
        <taxon>Flavobacteriales</taxon>
        <taxon>Flavobacteriaceae</taxon>
        <taxon>Tenacibaculum</taxon>
    </lineage>
</organism>
<sequence length="219" mass="25313">MNITDYILKEIKALTLKDSVLIANDLCKDLPITHIPIVDNNKLVGCFAEDDIQTIEKKDAELGEYTHLLHQFHTNTKTTLLELITLFAENDCNIIPVLDEEQNYAGYYDLRDILDVFVDSPFMHQNNETLIVAKSKSDFSMSQVSQIVESNKAKLLGLYVSKETADNVEITIKLSSEEMNEIIQTFRRYDYSVISQHEDDSYLEELKDRANYLRKYLDM</sequence>
<dbReference type="InterPro" id="IPR000644">
    <property type="entry name" value="CBS_dom"/>
</dbReference>
<dbReference type="PROSITE" id="PS51371">
    <property type="entry name" value="CBS"/>
    <property type="match status" value="1"/>
</dbReference>
<dbReference type="Gene3D" id="3.10.580.10">
    <property type="entry name" value="CBS-domain"/>
    <property type="match status" value="1"/>
</dbReference>
<dbReference type="KEGG" id="tje:TJEJU_0748"/>
<dbReference type="Pfam" id="PF00571">
    <property type="entry name" value="CBS"/>
    <property type="match status" value="1"/>
</dbReference>
<dbReference type="EMBL" id="LT899436">
    <property type="protein sequence ID" value="SNR14520.1"/>
    <property type="molecule type" value="Genomic_DNA"/>
</dbReference>
<dbReference type="RefSeq" id="WP_095069547.1">
    <property type="nucleotide sequence ID" value="NZ_LT899436.1"/>
</dbReference>
<protein>
    <recommendedName>
        <fullName evidence="2">CBS domain-containing protein</fullName>
    </recommendedName>
</protein>
<dbReference type="SUPFAM" id="SSF54631">
    <property type="entry name" value="CBS-domain pair"/>
    <property type="match status" value="1"/>
</dbReference>
<feature type="domain" description="CBS" evidence="2">
    <location>
        <begin position="65"/>
        <end position="126"/>
    </location>
</feature>
<evidence type="ECO:0000313" key="3">
    <source>
        <dbReference type="EMBL" id="SNR14520.1"/>
    </source>
</evidence>
<keyword evidence="1" id="KW-0129">CBS domain</keyword>
<proteinExistence type="predicted"/>
<reference evidence="3 4" key="1">
    <citation type="submission" date="2017-07" db="EMBL/GenBank/DDBJ databases">
        <authorList>
            <person name="Sun Z.S."/>
            <person name="Albrecht U."/>
            <person name="Echele G."/>
            <person name="Lee C.C."/>
        </authorList>
    </citation>
    <scope>NUCLEOTIDE SEQUENCE [LARGE SCALE GENOMIC DNA]</scope>
    <source>
        <strain evidence="4">type strain: KCTC 22618</strain>
    </source>
</reference>